<dbReference type="GO" id="GO:0004633">
    <property type="term" value="F:phosphopantothenoylcysteine decarboxylase activity"/>
    <property type="evidence" value="ECO:0007669"/>
    <property type="project" value="TreeGrafter"/>
</dbReference>
<organism evidence="4 5">
    <name type="scientific">Solea senegalensis</name>
    <name type="common">Senegalese sole</name>
    <dbReference type="NCBI Taxonomy" id="28829"/>
    <lineage>
        <taxon>Eukaryota</taxon>
        <taxon>Metazoa</taxon>
        <taxon>Chordata</taxon>
        <taxon>Craniata</taxon>
        <taxon>Vertebrata</taxon>
        <taxon>Euteleostomi</taxon>
        <taxon>Actinopterygii</taxon>
        <taxon>Neopterygii</taxon>
        <taxon>Teleostei</taxon>
        <taxon>Neoteleostei</taxon>
        <taxon>Acanthomorphata</taxon>
        <taxon>Carangaria</taxon>
        <taxon>Pleuronectiformes</taxon>
        <taxon>Pleuronectoidei</taxon>
        <taxon>Soleidae</taxon>
        <taxon>Solea</taxon>
    </lineage>
</organism>
<evidence type="ECO:0000259" key="3">
    <source>
        <dbReference type="Pfam" id="PF02441"/>
    </source>
</evidence>
<comment type="similarity">
    <text evidence="2">Belongs to the HFCD (homooligomeric flavin containing Cys decarboxylase) superfamily.</text>
</comment>
<sequence length="469" mass="52321">MGGIYPLGDRADPLNSLPKSAGLGLAASFRDPFTRSYKASWPIGKPPQKCISDNGAMWTCKLVTVLLATAADPSKLHQRQLFAPAKLVKITCSEITAANAIGYSLLQLPGVDVRVISTEHAKHFYNPAEVSVKSYTDKDEWEMWKQRSDPVLHIELRRWADLLVIAPLGANTLGKIVNGICDNLLTCVVRAWDMSRPLLFCPAMNTAMWQHPITAEQDQKEEDVQPAIEAFLVEMLQMEDHVSCAESDLVNSCRTFRHVLVGVTGSVAALKLPLLVSQLLQLPGVDVRVISTEHAKHFYNPAEVSVKSYTDKDEWEMWKQRSDPVLHIELRRWADLLVIAPLGANTLGKIVNGICDNLLTCVVRAWDMSRPLLFCPAMNTAMWQHPITAESRVLLQGESTLQECGMASTLIRRHRYQHSASTDLCQSTSSLDPMTQTPVLSRLIRERIMQSTVDTRWTTYESSSKTGDC</sequence>
<evidence type="ECO:0000313" key="5">
    <source>
        <dbReference type="Proteomes" id="UP000693946"/>
    </source>
</evidence>
<dbReference type="GO" id="GO:0071513">
    <property type="term" value="C:phosphopantothenoylcysteine decarboxylase complex"/>
    <property type="evidence" value="ECO:0007669"/>
    <property type="project" value="TreeGrafter"/>
</dbReference>
<evidence type="ECO:0000256" key="1">
    <source>
        <dbReference type="ARBA" id="ARBA00022993"/>
    </source>
</evidence>
<protein>
    <submittedName>
        <fullName evidence="4">Phosphopantothenoylcysteine decarboxylase</fullName>
    </submittedName>
</protein>
<name>A0AAV6RP27_SOLSE</name>
<proteinExistence type="inferred from homology"/>
<reference evidence="4 5" key="1">
    <citation type="journal article" date="2021" name="Sci. Rep.">
        <title>Chromosome anchoring in Senegalese sole (Solea senegalensis) reveals sex-associated markers and genome rearrangements in flatfish.</title>
        <authorList>
            <person name="Guerrero-Cozar I."/>
            <person name="Gomez-Garrido J."/>
            <person name="Berbel C."/>
            <person name="Martinez-Blanch J.F."/>
            <person name="Alioto T."/>
            <person name="Claros M.G."/>
            <person name="Gagnaire P.A."/>
            <person name="Manchado M."/>
        </authorList>
    </citation>
    <scope>NUCLEOTIDE SEQUENCE [LARGE SCALE GENOMIC DNA]</scope>
    <source>
        <strain evidence="4">Sse05_10M</strain>
    </source>
</reference>
<evidence type="ECO:0000313" key="4">
    <source>
        <dbReference type="EMBL" id="KAG7507232.1"/>
    </source>
</evidence>
<comment type="caution">
    <text evidence="4">The sequence shown here is derived from an EMBL/GenBank/DDBJ whole genome shotgun (WGS) entry which is preliminary data.</text>
</comment>
<dbReference type="InterPro" id="IPR003382">
    <property type="entry name" value="Flavoprotein"/>
</dbReference>
<dbReference type="GO" id="GO:0015937">
    <property type="term" value="P:coenzyme A biosynthetic process"/>
    <property type="evidence" value="ECO:0007669"/>
    <property type="project" value="UniProtKB-KW"/>
</dbReference>
<dbReference type="Proteomes" id="UP000693946">
    <property type="component" value="Linkage Group LG18"/>
</dbReference>
<keyword evidence="5" id="KW-1185">Reference proteome</keyword>
<dbReference type="AlphaFoldDB" id="A0AAV6RP27"/>
<feature type="domain" description="Flavoprotein" evidence="3">
    <location>
        <begin position="258"/>
        <end position="395"/>
    </location>
</feature>
<dbReference type="PANTHER" id="PTHR14359">
    <property type="entry name" value="HOMO-OLIGOMERIC FLAVIN CONTAINING CYS DECARBOXYLASE FAMILY"/>
    <property type="match status" value="1"/>
</dbReference>
<keyword evidence="1" id="KW-0173">Coenzyme A biosynthesis</keyword>
<dbReference type="PANTHER" id="PTHR14359:SF6">
    <property type="entry name" value="PHOSPHOPANTOTHENOYLCYSTEINE DECARBOXYLASE"/>
    <property type="match status" value="1"/>
</dbReference>
<dbReference type="Pfam" id="PF02441">
    <property type="entry name" value="Flavoprotein"/>
    <property type="match status" value="2"/>
</dbReference>
<accession>A0AAV6RP27</accession>
<dbReference type="EMBL" id="JAGKHQ010000010">
    <property type="protein sequence ID" value="KAG7507232.1"/>
    <property type="molecule type" value="Genomic_DNA"/>
</dbReference>
<feature type="domain" description="Flavoprotein" evidence="3">
    <location>
        <begin position="105"/>
        <end position="221"/>
    </location>
</feature>
<gene>
    <name evidence="4" type="ORF">JOB18_027982</name>
</gene>
<dbReference type="GO" id="GO:0010181">
    <property type="term" value="F:FMN binding"/>
    <property type="evidence" value="ECO:0007669"/>
    <property type="project" value="TreeGrafter"/>
</dbReference>
<evidence type="ECO:0000256" key="2">
    <source>
        <dbReference type="ARBA" id="ARBA00038350"/>
    </source>
</evidence>